<dbReference type="AlphaFoldDB" id="A0A7X4YM71"/>
<dbReference type="InterPro" id="IPR051450">
    <property type="entry name" value="Gfo/Idh/MocA_Oxidoreductases"/>
</dbReference>
<feature type="domain" description="GFO/IDH/MocA-like oxidoreductase" evidence="3">
    <location>
        <begin position="223"/>
        <end position="295"/>
    </location>
</feature>
<organism evidence="4 5">
    <name type="scientific">Paenibacillus sacheonensis</name>
    <dbReference type="NCBI Taxonomy" id="742054"/>
    <lineage>
        <taxon>Bacteria</taxon>
        <taxon>Bacillati</taxon>
        <taxon>Bacillota</taxon>
        <taxon>Bacilli</taxon>
        <taxon>Bacillales</taxon>
        <taxon>Paenibacillaceae</taxon>
        <taxon>Paenibacillus</taxon>
    </lineage>
</organism>
<keyword evidence="5" id="KW-1185">Reference proteome</keyword>
<dbReference type="SUPFAM" id="SSF55347">
    <property type="entry name" value="Glyceraldehyde-3-phosphate dehydrogenase-like, C-terminal domain"/>
    <property type="match status" value="1"/>
</dbReference>
<dbReference type="InterPro" id="IPR055170">
    <property type="entry name" value="GFO_IDH_MocA-like_dom"/>
</dbReference>
<feature type="compositionally biased region" description="Polar residues" evidence="1">
    <location>
        <begin position="1"/>
        <end position="23"/>
    </location>
</feature>
<evidence type="ECO:0000259" key="3">
    <source>
        <dbReference type="Pfam" id="PF22725"/>
    </source>
</evidence>
<dbReference type="EMBL" id="JAAAMU010000003">
    <property type="protein sequence ID" value="NBC68877.1"/>
    <property type="molecule type" value="Genomic_DNA"/>
</dbReference>
<dbReference type="Pfam" id="PF22725">
    <property type="entry name" value="GFO_IDH_MocA_C3"/>
    <property type="match status" value="1"/>
</dbReference>
<gene>
    <name evidence="4" type="ORF">GT003_07750</name>
</gene>
<dbReference type="OrthoDB" id="9781031at2"/>
<evidence type="ECO:0000313" key="5">
    <source>
        <dbReference type="Proteomes" id="UP000558113"/>
    </source>
</evidence>
<evidence type="ECO:0000256" key="1">
    <source>
        <dbReference type="SAM" id="MobiDB-lite"/>
    </source>
</evidence>
<dbReference type="PANTHER" id="PTHR43377">
    <property type="entry name" value="BILIVERDIN REDUCTASE A"/>
    <property type="match status" value="1"/>
</dbReference>
<comment type="caution">
    <text evidence="4">The sequence shown here is derived from an EMBL/GenBank/DDBJ whole genome shotgun (WGS) entry which is preliminary data.</text>
</comment>
<proteinExistence type="predicted"/>
<reference evidence="4 5" key="1">
    <citation type="submission" date="2020-01" db="EMBL/GenBank/DDBJ databases">
        <title>Paenibacillus soybeanensis sp. nov. isolated from the nodules of soybean (Glycine max(L.) Merr).</title>
        <authorList>
            <person name="Wang H."/>
        </authorList>
    </citation>
    <scope>NUCLEOTIDE SEQUENCE [LARGE SCALE GENOMIC DNA]</scope>
    <source>
        <strain evidence="4 5">DSM 23054</strain>
    </source>
</reference>
<dbReference type="Proteomes" id="UP000558113">
    <property type="component" value="Unassembled WGS sequence"/>
</dbReference>
<dbReference type="Gene3D" id="3.40.50.720">
    <property type="entry name" value="NAD(P)-binding Rossmann-like Domain"/>
    <property type="match status" value="1"/>
</dbReference>
<dbReference type="InterPro" id="IPR036291">
    <property type="entry name" value="NAD(P)-bd_dom_sf"/>
</dbReference>
<feature type="compositionally biased region" description="Low complexity" evidence="1">
    <location>
        <begin position="24"/>
        <end position="47"/>
    </location>
</feature>
<feature type="domain" description="Gfo/Idh/MocA-like oxidoreductase N-terminal" evidence="2">
    <location>
        <begin position="93"/>
        <end position="214"/>
    </location>
</feature>
<dbReference type="InterPro" id="IPR000683">
    <property type="entry name" value="Gfo/Idh/MocA-like_OxRdtase_N"/>
</dbReference>
<dbReference type="SUPFAM" id="SSF51735">
    <property type="entry name" value="NAD(P)-binding Rossmann-fold domains"/>
    <property type="match status" value="1"/>
</dbReference>
<name>A0A7X4YM71_9BACL</name>
<feature type="compositionally biased region" description="Polar residues" evidence="1">
    <location>
        <begin position="50"/>
        <end position="60"/>
    </location>
</feature>
<dbReference type="Gene3D" id="3.30.360.10">
    <property type="entry name" value="Dihydrodipicolinate Reductase, domain 2"/>
    <property type="match status" value="1"/>
</dbReference>
<dbReference type="GO" id="GO:0000166">
    <property type="term" value="F:nucleotide binding"/>
    <property type="evidence" value="ECO:0007669"/>
    <property type="project" value="InterPro"/>
</dbReference>
<evidence type="ECO:0000313" key="4">
    <source>
        <dbReference type="EMBL" id="NBC68877.1"/>
    </source>
</evidence>
<accession>A0A7X4YM71</accession>
<protein>
    <submittedName>
        <fullName evidence="4">Gfo/Idh/MocA family oxidoreductase</fullName>
    </submittedName>
</protein>
<sequence length="518" mass="57434">MKAENTSNVENKPSIENTSNVEYKSNVENNVSAENESSVENKASAENKPSVENTSNVEYKSSVENKASAEYKSSAENEPSAENTWDAETKPVEVIIVGAGSRSMNYASYALSHPDQMRVVGVVDPNADRRAHTAERYGLAADMTFASVEELVARPLLADAVINGTLDAQHVSTSLPLLRKGYDLLLEKPIGIAEDEVLELYRTAQAYGRKVMVCHVLRYAPFYVELKRALEAGTIGDILHIQTEENVDYHHMATAFVRGKFSNMERGGSSFLMQKCCHDLDLITWFQSKVRPVKVSSYGGRSYFRESRAPQGSGTRCLTDCAIEENCVYSAKKLYVDHPLWPVYVWPRYLDGVRLGDEEKLESLRTDNPFGRCVWRCDNDIADHQAVMMEFENGSTAVHNLVGGAAKACRTVHITGSKGEIYGELEEGFYVVRRPDLREGGVYSEQRVDIPVSRDMHGGGDHRLVEDFVRVVRGDASARFSTSLEQSIVGHLVGFRADASMVSGQSLPFDWSDGVTQG</sequence>
<feature type="region of interest" description="Disordered" evidence="1">
    <location>
        <begin position="1"/>
        <end position="63"/>
    </location>
</feature>
<dbReference type="RefSeq" id="WP_161696111.1">
    <property type="nucleotide sequence ID" value="NZ_JAAAMU010000003.1"/>
</dbReference>
<dbReference type="PANTHER" id="PTHR43377:SF2">
    <property type="entry name" value="BINDING ROSSMANN FOLD OXIDOREDUCTASE, PUTATIVE (AFU_ORTHOLOGUE AFUA_4G00560)-RELATED"/>
    <property type="match status" value="1"/>
</dbReference>
<dbReference type="Pfam" id="PF01408">
    <property type="entry name" value="GFO_IDH_MocA"/>
    <property type="match status" value="1"/>
</dbReference>
<evidence type="ECO:0000259" key="2">
    <source>
        <dbReference type="Pfam" id="PF01408"/>
    </source>
</evidence>